<feature type="domain" description="F-box" evidence="1">
    <location>
        <begin position="28"/>
        <end position="66"/>
    </location>
</feature>
<evidence type="ECO:0000313" key="3">
    <source>
        <dbReference type="Proteomes" id="UP001152607"/>
    </source>
</evidence>
<name>A0A9W4US95_9PLEO</name>
<sequence length="409" mass="46139">MATTQPVTQALQSLTLSTTPLNVASGLMRLANELKLAIFGYLGLEDKCNLRLTCRKLESCIYEDSFNEIFHEVHVTIHPVCVGRFLSILSLPTMATRVKVVQISNDFSLGHPGWASPSDNVDPERTPTEVLADCLRSLPNLKNLVIADHHDKWAEQVTGLTIPRPMGSKANSEFGVPYWRYGGCCLEFILPIMRYVNEVFQERNLVVDVAVTACHFSLKQEFLKEWSSFANKVRRFSVQHRAPAILVFPVAKLLQEMKPEILSLDCKPRDPPYDPQDAINISSRAFPPEWTVGFMHNGLSTKKLRLETFNNRLRGILDVIGLCGNCTDLEIVDTVIYTTSTTVSNEWKTVLTNIASLPLSSLRLSRLRYGPYTYFHFHHYVRGTISGLPEISWEGREEIETGIASLLQE</sequence>
<evidence type="ECO:0000313" key="2">
    <source>
        <dbReference type="EMBL" id="CAI6339827.1"/>
    </source>
</evidence>
<dbReference type="SUPFAM" id="SSF81383">
    <property type="entry name" value="F-box domain"/>
    <property type="match status" value="1"/>
</dbReference>
<proteinExistence type="predicted"/>
<dbReference type="AlphaFoldDB" id="A0A9W4US95"/>
<protein>
    <recommendedName>
        <fullName evidence="1">F-box domain-containing protein</fullName>
    </recommendedName>
</protein>
<reference evidence="2" key="1">
    <citation type="submission" date="2023-01" db="EMBL/GenBank/DDBJ databases">
        <authorList>
            <person name="Van Ghelder C."/>
            <person name="Rancurel C."/>
        </authorList>
    </citation>
    <scope>NUCLEOTIDE SEQUENCE</scope>
    <source>
        <strain evidence="2">CNCM I-4278</strain>
    </source>
</reference>
<keyword evidence="3" id="KW-1185">Reference proteome</keyword>
<organism evidence="2 3">
    <name type="scientific">Periconia digitata</name>
    <dbReference type="NCBI Taxonomy" id="1303443"/>
    <lineage>
        <taxon>Eukaryota</taxon>
        <taxon>Fungi</taxon>
        <taxon>Dikarya</taxon>
        <taxon>Ascomycota</taxon>
        <taxon>Pezizomycotina</taxon>
        <taxon>Dothideomycetes</taxon>
        <taxon>Pleosporomycetidae</taxon>
        <taxon>Pleosporales</taxon>
        <taxon>Massarineae</taxon>
        <taxon>Periconiaceae</taxon>
        <taxon>Periconia</taxon>
    </lineage>
</organism>
<dbReference type="Proteomes" id="UP001152607">
    <property type="component" value="Unassembled WGS sequence"/>
</dbReference>
<dbReference type="Pfam" id="PF00646">
    <property type="entry name" value="F-box"/>
    <property type="match status" value="1"/>
</dbReference>
<comment type="caution">
    <text evidence="2">The sequence shown here is derived from an EMBL/GenBank/DDBJ whole genome shotgun (WGS) entry which is preliminary data.</text>
</comment>
<dbReference type="InterPro" id="IPR036047">
    <property type="entry name" value="F-box-like_dom_sf"/>
</dbReference>
<dbReference type="OrthoDB" id="5279008at2759"/>
<accession>A0A9W4US95</accession>
<dbReference type="EMBL" id="CAOQHR010000009">
    <property type="protein sequence ID" value="CAI6339827.1"/>
    <property type="molecule type" value="Genomic_DNA"/>
</dbReference>
<dbReference type="InterPro" id="IPR001810">
    <property type="entry name" value="F-box_dom"/>
</dbReference>
<gene>
    <name evidence="2" type="ORF">PDIGIT_LOCUS12991</name>
</gene>
<evidence type="ECO:0000259" key="1">
    <source>
        <dbReference type="Pfam" id="PF00646"/>
    </source>
</evidence>
<dbReference type="CDD" id="cd09917">
    <property type="entry name" value="F-box_SF"/>
    <property type="match status" value="1"/>
</dbReference>